<feature type="region of interest" description="Disordered" evidence="1">
    <location>
        <begin position="1"/>
        <end position="33"/>
    </location>
</feature>
<name>A0A0C5GS93_VIBPH</name>
<geneLocation type="plasmid" evidence="2">
    <name>pVPH1</name>
</geneLocation>
<proteinExistence type="predicted"/>
<gene>
    <name evidence="2" type="ORF">pVPH1_0120</name>
</gene>
<accession>A0A0C5GS93</accession>
<keyword evidence="2" id="KW-0614">Plasmid</keyword>
<evidence type="ECO:0000313" key="2">
    <source>
        <dbReference type="EMBL" id="AJP18292.1"/>
    </source>
</evidence>
<protein>
    <submittedName>
        <fullName evidence="2">Uncharacterized protein</fullName>
    </submittedName>
</protein>
<dbReference type="AlphaFoldDB" id="A0A0C5GS93"/>
<reference evidence="2" key="1">
    <citation type="journal article" date="2015" name="Antimicrob. Agents Chemother.">
        <title>Complete nucleotide sequence of a conjugative plasmid carrying bla(PER-1).</title>
        <authorList>
            <person name="Li R."/>
            <person name="Wong M.H."/>
            <person name="Zhou Y."/>
            <person name="Chan E.W."/>
            <person name="Chen S."/>
        </authorList>
    </citation>
    <scope>NUCLEOTIDE SEQUENCE</scope>
    <source>
        <strain evidence="2">V36</strain>
        <plasmid evidence="2">pVPH1</plasmid>
    </source>
</reference>
<sequence length="33" mass="3544">MCDSWSPKTNSITNNPTGDSSPAGGYLQKLMEI</sequence>
<dbReference type="EMBL" id="KP688397">
    <property type="protein sequence ID" value="AJP18292.1"/>
    <property type="molecule type" value="Genomic_DNA"/>
</dbReference>
<evidence type="ECO:0000256" key="1">
    <source>
        <dbReference type="SAM" id="MobiDB-lite"/>
    </source>
</evidence>
<organism evidence="2">
    <name type="scientific">Vibrio parahaemolyticus</name>
    <dbReference type="NCBI Taxonomy" id="670"/>
    <lineage>
        <taxon>Bacteria</taxon>
        <taxon>Pseudomonadati</taxon>
        <taxon>Pseudomonadota</taxon>
        <taxon>Gammaproteobacteria</taxon>
        <taxon>Vibrionales</taxon>
        <taxon>Vibrionaceae</taxon>
        <taxon>Vibrio</taxon>
    </lineage>
</organism>
<feature type="compositionally biased region" description="Polar residues" evidence="1">
    <location>
        <begin position="1"/>
        <end position="20"/>
    </location>
</feature>